<dbReference type="PANTHER" id="PTHR46390">
    <property type="entry name" value="MANNOSE-1-PHOSPHATE GUANYLYLTRANSFERASE"/>
    <property type="match status" value="1"/>
</dbReference>
<dbReference type="OrthoDB" id="9806359at2"/>
<dbReference type="PANTHER" id="PTHR46390:SF1">
    <property type="entry name" value="MANNOSE-1-PHOSPHATE GUANYLYLTRANSFERASE"/>
    <property type="match status" value="1"/>
</dbReference>
<evidence type="ECO:0000259" key="2">
    <source>
        <dbReference type="Pfam" id="PF01050"/>
    </source>
</evidence>
<keyword evidence="4" id="KW-1185">Reference proteome</keyword>
<dbReference type="InterPro" id="IPR029044">
    <property type="entry name" value="Nucleotide-diphossugar_trans"/>
</dbReference>
<accession>A0A3D9ITE9</accession>
<dbReference type="InterPro" id="IPR014710">
    <property type="entry name" value="RmlC-like_jellyroll"/>
</dbReference>
<sequence>MKLILLSGGSGKRLWPLSNEARSKQFLKIMRSPEGQMESMLQRVWRQLNNVGLAESTLFATSSNQVDMIKQQIGPDASIIVEPERRDTFPAIALASSYLYSVQGVNLDETIVVLPVDPFVEDKFFEQLKQLDGLMNKSAANLALIGVQPTYPSSKYGYIVPEKEDGNDGYLKVKCFREKPKEEEAMKLIENEQAMWNCGVFAFKLDYLVTQMYEQGISLQYEQLSKQYRELKKTSFDYEIVEKGDRIVMLPYDGYWKDLGTWNTLTEEMAVSQIGRSVMSEDSMNTHVINELHIPITVLGLSNVVVAASPDGILVSDKAASTRLKELILFEQRPMYEEHQWGTSKVIDHYVLDENKEILTTRISVNAGKEKGIEVHFQRTEVWNILSGSGEIYLDGKTISVEAGSICQIPPRAKHGLKAITNLEMIEIQTGGTLHQGDVVEFAFSWGEAAV</sequence>
<evidence type="ECO:0000313" key="4">
    <source>
        <dbReference type="Proteomes" id="UP000256869"/>
    </source>
</evidence>
<protein>
    <submittedName>
        <fullName evidence="3">Mannose-1-phosphate guanylyltransferase</fullName>
    </submittedName>
</protein>
<proteinExistence type="predicted"/>
<dbReference type="InterPro" id="IPR005835">
    <property type="entry name" value="NTP_transferase_dom"/>
</dbReference>
<dbReference type="EMBL" id="QRDY01000002">
    <property type="protein sequence ID" value="RED65051.1"/>
    <property type="molecule type" value="Genomic_DNA"/>
</dbReference>
<dbReference type="InterPro" id="IPR001538">
    <property type="entry name" value="Man6P_isomerase-2_C"/>
</dbReference>
<organism evidence="3 4">
    <name type="scientific">Cohnella lupini</name>
    <dbReference type="NCBI Taxonomy" id="1294267"/>
    <lineage>
        <taxon>Bacteria</taxon>
        <taxon>Bacillati</taxon>
        <taxon>Bacillota</taxon>
        <taxon>Bacilli</taxon>
        <taxon>Bacillales</taxon>
        <taxon>Paenibacillaceae</taxon>
        <taxon>Cohnella</taxon>
    </lineage>
</organism>
<evidence type="ECO:0000259" key="1">
    <source>
        <dbReference type="Pfam" id="PF00483"/>
    </source>
</evidence>
<dbReference type="GO" id="GO:0004475">
    <property type="term" value="F:mannose-1-phosphate guanylyltransferase (GTP) activity"/>
    <property type="evidence" value="ECO:0007669"/>
    <property type="project" value="TreeGrafter"/>
</dbReference>
<dbReference type="Pfam" id="PF01050">
    <property type="entry name" value="MannoseP_isomer"/>
    <property type="match status" value="1"/>
</dbReference>
<name>A0A3D9ITE9_9BACL</name>
<gene>
    <name evidence="3" type="ORF">DFP95_102473</name>
</gene>
<comment type="caution">
    <text evidence="3">The sequence shown here is derived from an EMBL/GenBank/DDBJ whole genome shotgun (WGS) entry which is preliminary data.</text>
</comment>
<dbReference type="SUPFAM" id="SSF51182">
    <property type="entry name" value="RmlC-like cupins"/>
    <property type="match status" value="1"/>
</dbReference>
<dbReference type="InterPro" id="IPR011051">
    <property type="entry name" value="RmlC_Cupin_sf"/>
</dbReference>
<dbReference type="CDD" id="cd02213">
    <property type="entry name" value="cupin_PMI_typeII_C"/>
    <property type="match status" value="1"/>
</dbReference>
<dbReference type="InterPro" id="IPR051161">
    <property type="entry name" value="Mannose-6P_isomerase_type2"/>
</dbReference>
<feature type="domain" description="Nucleotidyl transferase" evidence="1">
    <location>
        <begin position="4"/>
        <end position="269"/>
    </location>
</feature>
<dbReference type="GO" id="GO:0005976">
    <property type="term" value="P:polysaccharide metabolic process"/>
    <property type="evidence" value="ECO:0007669"/>
    <property type="project" value="InterPro"/>
</dbReference>
<keyword evidence="3" id="KW-0808">Transferase</keyword>
<dbReference type="Gene3D" id="2.60.120.10">
    <property type="entry name" value="Jelly Rolls"/>
    <property type="match status" value="1"/>
</dbReference>
<feature type="domain" description="Mannose-6-phosphate isomerase type II C-terminal" evidence="2">
    <location>
        <begin position="349"/>
        <end position="442"/>
    </location>
</feature>
<dbReference type="AlphaFoldDB" id="A0A3D9ITE9"/>
<dbReference type="Gene3D" id="3.90.550.10">
    <property type="entry name" value="Spore Coat Polysaccharide Biosynthesis Protein SpsA, Chain A"/>
    <property type="match status" value="1"/>
</dbReference>
<dbReference type="RefSeq" id="WP_115991782.1">
    <property type="nucleotide sequence ID" value="NZ_QRDY01000002.1"/>
</dbReference>
<reference evidence="3 4" key="1">
    <citation type="submission" date="2018-07" db="EMBL/GenBank/DDBJ databases">
        <title>Genomic Encyclopedia of Type Strains, Phase III (KMG-III): the genomes of soil and plant-associated and newly described type strains.</title>
        <authorList>
            <person name="Whitman W."/>
        </authorList>
    </citation>
    <scope>NUCLEOTIDE SEQUENCE [LARGE SCALE GENOMIC DNA]</scope>
    <source>
        <strain evidence="3 4">CECT 8236</strain>
    </source>
</reference>
<dbReference type="GO" id="GO:0009298">
    <property type="term" value="P:GDP-mannose biosynthetic process"/>
    <property type="evidence" value="ECO:0007669"/>
    <property type="project" value="TreeGrafter"/>
</dbReference>
<dbReference type="Proteomes" id="UP000256869">
    <property type="component" value="Unassembled WGS sequence"/>
</dbReference>
<keyword evidence="3" id="KW-0548">Nucleotidyltransferase</keyword>
<dbReference type="Pfam" id="PF00483">
    <property type="entry name" value="NTP_transferase"/>
    <property type="match status" value="1"/>
</dbReference>
<dbReference type="SUPFAM" id="SSF53448">
    <property type="entry name" value="Nucleotide-diphospho-sugar transferases"/>
    <property type="match status" value="1"/>
</dbReference>
<evidence type="ECO:0000313" key="3">
    <source>
        <dbReference type="EMBL" id="RED65051.1"/>
    </source>
</evidence>